<dbReference type="RefSeq" id="WP_204117911.1">
    <property type="nucleotide sequence ID" value="NZ_BOLV01000001.1"/>
</dbReference>
<dbReference type="NCBIfam" id="TIGR01167">
    <property type="entry name" value="LPXTG_anchor"/>
    <property type="match status" value="1"/>
</dbReference>
<dbReference type="PROSITE" id="PS50847">
    <property type="entry name" value="GRAM_POS_ANCHORING"/>
    <property type="match status" value="1"/>
</dbReference>
<evidence type="ECO:0000313" key="9">
    <source>
        <dbReference type="EMBL" id="MFD1398222.1"/>
    </source>
</evidence>
<feature type="transmembrane region" description="Helical" evidence="6">
    <location>
        <begin position="435"/>
        <end position="454"/>
    </location>
</feature>
<organism evidence="9 10">
    <name type="scientific">Lacticaseibacillus suilingensis</name>
    <dbReference type="NCBI Taxonomy" id="2799577"/>
    <lineage>
        <taxon>Bacteria</taxon>
        <taxon>Bacillati</taxon>
        <taxon>Bacillota</taxon>
        <taxon>Bacilli</taxon>
        <taxon>Lactobacillales</taxon>
        <taxon>Lactobacillaceae</taxon>
        <taxon>Lacticaseibacillus</taxon>
    </lineage>
</organism>
<keyword evidence="6" id="KW-0472">Membrane</keyword>
<keyword evidence="6" id="KW-0812">Transmembrane</keyword>
<evidence type="ECO:0000256" key="6">
    <source>
        <dbReference type="SAM" id="Phobius"/>
    </source>
</evidence>
<feature type="compositionally biased region" description="Low complexity" evidence="5">
    <location>
        <begin position="389"/>
        <end position="428"/>
    </location>
</feature>
<keyword evidence="6" id="KW-1133">Transmembrane helix</keyword>
<dbReference type="InterPro" id="IPR019931">
    <property type="entry name" value="LPXTG_anchor"/>
</dbReference>
<accession>A0ABW4BCI8</accession>
<dbReference type="Proteomes" id="UP001597199">
    <property type="component" value="Unassembled WGS sequence"/>
</dbReference>
<keyword evidence="2" id="KW-0964">Secreted</keyword>
<proteinExistence type="predicted"/>
<evidence type="ECO:0000256" key="4">
    <source>
        <dbReference type="ARBA" id="ARBA00023088"/>
    </source>
</evidence>
<reference evidence="10" key="1">
    <citation type="journal article" date="2019" name="Int. J. Syst. Evol. Microbiol.">
        <title>The Global Catalogue of Microorganisms (GCM) 10K type strain sequencing project: providing services to taxonomists for standard genome sequencing and annotation.</title>
        <authorList>
            <consortium name="The Broad Institute Genomics Platform"/>
            <consortium name="The Broad Institute Genome Sequencing Center for Infectious Disease"/>
            <person name="Wu L."/>
            <person name="Ma J."/>
        </authorList>
    </citation>
    <scope>NUCLEOTIDE SEQUENCE [LARGE SCALE GENOMIC DNA]</scope>
    <source>
        <strain evidence="10">CCM 9110</strain>
    </source>
</reference>
<name>A0ABW4BCI8_9LACO</name>
<feature type="domain" description="Gram-positive cocci surface proteins LPxTG" evidence="8">
    <location>
        <begin position="425"/>
        <end position="459"/>
    </location>
</feature>
<feature type="chain" id="PRO_5045536604" evidence="7">
    <location>
        <begin position="35"/>
        <end position="459"/>
    </location>
</feature>
<comment type="caution">
    <text evidence="9">The sequence shown here is derived from an EMBL/GenBank/DDBJ whole genome shotgun (WGS) entry which is preliminary data.</text>
</comment>
<keyword evidence="10" id="KW-1185">Reference proteome</keyword>
<evidence type="ECO:0000256" key="3">
    <source>
        <dbReference type="ARBA" id="ARBA00022729"/>
    </source>
</evidence>
<evidence type="ECO:0000256" key="2">
    <source>
        <dbReference type="ARBA" id="ARBA00022525"/>
    </source>
</evidence>
<sequence length="459" mass="49717">MKNRQGAKKLYKAHKTWIAAGLAAATLFSVQALGTQTVAADATPAQTETATKTELLNVIAGNKDQFAQQGVGNVTDTVTGKSFYGDLDALKAQVENGTITSKTQLFEALKPVMEGFKEYTKEQFKKQVAAVGNQIYTPTGRTYFGQIDYLFNNATVTSDDDSTNLNLDYSALQDVLDAAKEAASKKTIKIDYINEDNNEVVGQTSYTIDRSAAVSYDQVKENLPKDYRLDTTNKGRYDEANNKYYVPVKATKTIKVDLIDEETNEVLNGLSYTVDKGSGVPAAEVEKELPAGYTIDAANIKYDEKYNKYYVPVKAPSKTIKVDYIDTTTLEVLKQTSYTVASKGGVSRDQIESDVPAGYTIDETQIGWDQANNKYYVGVYKKAKVTPTTTVTTPKTPATPTKTSTSKSTTQAKTAPATKKATKTLPKTGDTTNTVASSIGVVAVIGALFGLAGTTKKRA</sequence>
<feature type="signal peptide" evidence="7">
    <location>
        <begin position="1"/>
        <end position="34"/>
    </location>
</feature>
<gene>
    <name evidence="9" type="ORF">ACFQ41_02745</name>
</gene>
<dbReference type="EMBL" id="JBHTOA010000016">
    <property type="protein sequence ID" value="MFD1398222.1"/>
    <property type="molecule type" value="Genomic_DNA"/>
</dbReference>
<dbReference type="Pfam" id="PF00746">
    <property type="entry name" value="Gram_pos_anchor"/>
    <property type="match status" value="1"/>
</dbReference>
<evidence type="ECO:0000256" key="5">
    <source>
        <dbReference type="SAM" id="MobiDB-lite"/>
    </source>
</evidence>
<evidence type="ECO:0000259" key="8">
    <source>
        <dbReference type="PROSITE" id="PS50847"/>
    </source>
</evidence>
<evidence type="ECO:0000256" key="7">
    <source>
        <dbReference type="SAM" id="SignalP"/>
    </source>
</evidence>
<feature type="region of interest" description="Disordered" evidence="5">
    <location>
        <begin position="389"/>
        <end position="430"/>
    </location>
</feature>
<keyword evidence="3 7" id="KW-0732">Signal</keyword>
<evidence type="ECO:0000256" key="1">
    <source>
        <dbReference type="ARBA" id="ARBA00022512"/>
    </source>
</evidence>
<protein>
    <submittedName>
        <fullName evidence="9">LPXTG cell wall anchor domain-containing protein</fullName>
    </submittedName>
</protein>
<dbReference type="Pfam" id="PF19258">
    <property type="entry name" value="KxYKxGKxW_sig"/>
    <property type="match status" value="1"/>
</dbReference>
<dbReference type="InterPro" id="IPR022263">
    <property type="entry name" value="KxYKxGKxW"/>
</dbReference>
<keyword evidence="4" id="KW-0572">Peptidoglycan-anchor</keyword>
<evidence type="ECO:0000313" key="10">
    <source>
        <dbReference type="Proteomes" id="UP001597199"/>
    </source>
</evidence>
<keyword evidence="1" id="KW-0134">Cell wall</keyword>